<evidence type="ECO:0000256" key="2">
    <source>
        <dbReference type="ARBA" id="ARBA00008782"/>
    </source>
</evidence>
<evidence type="ECO:0000256" key="1">
    <source>
        <dbReference type="ARBA" id="ARBA00004123"/>
    </source>
</evidence>
<keyword evidence="6" id="KW-0804">Transcription</keyword>
<sequence length="812" mass="92428">MKYNQSNGVINSPAIPSISIMFFAYNLVQTRPVMTDDMAVEYLEKLQHIQVSCDHEFYVELWMSALTGLAEECDKTSTGRVQHTLLWKSFVLVKLPSLIEKLELKKSNKFKNGNLLYSEENKYDCHECVINQLFGFKGLINACNQLVEDDIFQAADITVDILRVCLNRKLVRKEFVNRFLELEYEIDGGDTVGLTAGNILDDPSRQIIDHLVSTATTSFLHQESRVETIFKLMSEWSTKLEVAPLATLCRSLMDVPTLLDIIHLYRHPSEFISSLERLCNTWVSKADSKESLLHDYENFGTIFLFLISVIDRYEFHKNIKDVLHDDEGFCYKWLIQSGSTYDIDSLDQEKSIITRLVSTLSDASQEIPEDLIRISPRSLIELSPTIFKEALKKVVTEDIEIAMINLEPLFTHFVKPHMSYALIGVCQSLCDDILFKGKSSISFKVLNRLILEEAFPNSIIKLIGNKLLSIFDIISENGSLPSIEDTENIIRNKIAKIMMVPNWRNTKHPAEKLYYRFKMMFKSIIYGGRHKPSLIYEILLSENYFNNDINTEYEYITGNGGAANNLFDEFIINPSSWLGPHHLDIELFRNCLEINGPRTFVDLIVEEVLSAGKKGMGIRAAELGASLLTLPIYYTWNEYLHPKTLIKIFFMDFLPSILEKKIDMYTQSYSIGIMTLSILMMIKKDTQNIGGVDVSIDEIVGINNNVDGTNDILMMDAIISEERVGSMEGVGGTKVEIEDFTKFVLSIFKQDRDNADSDNIDSKVIQNGSKKIDDKVKNESEPKLINGPAKGFIDALLIHEDIVPELKSLVNK</sequence>
<dbReference type="GO" id="GO:0016592">
    <property type="term" value="C:mediator complex"/>
    <property type="evidence" value="ECO:0007669"/>
    <property type="project" value="InterPro"/>
</dbReference>
<dbReference type="VEuPathDB" id="FungiDB:RhiirFUN_017900"/>
<keyword evidence="7" id="KW-0539">Nucleus</keyword>
<evidence type="ECO:0000256" key="6">
    <source>
        <dbReference type="ARBA" id="ARBA00023163"/>
    </source>
</evidence>
<accession>A0A2I1G667</accession>
<dbReference type="EMBL" id="LLXI01000183">
    <property type="protein sequence ID" value="PKY42123.1"/>
    <property type="molecule type" value="Genomic_DNA"/>
</dbReference>
<dbReference type="GO" id="GO:0006357">
    <property type="term" value="P:regulation of transcription by RNA polymerase II"/>
    <property type="evidence" value="ECO:0007669"/>
    <property type="project" value="InterPro"/>
</dbReference>
<comment type="similarity">
    <text evidence="2">Belongs to the Mediator complex subunit 5 family.</text>
</comment>
<evidence type="ECO:0000256" key="4">
    <source>
        <dbReference type="ARBA" id="ARBA00023015"/>
    </source>
</evidence>
<reference evidence="9 10" key="1">
    <citation type="submission" date="2015-10" db="EMBL/GenBank/DDBJ databases">
        <title>Genome analyses suggest a sexual origin of heterokaryosis in a supposedly ancient asexual fungus.</title>
        <authorList>
            <person name="Ropars J."/>
            <person name="Sedzielewska K."/>
            <person name="Noel J."/>
            <person name="Charron P."/>
            <person name="Farinelli L."/>
            <person name="Marton T."/>
            <person name="Kruger M."/>
            <person name="Pelin A."/>
            <person name="Brachmann A."/>
            <person name="Corradi N."/>
        </authorList>
    </citation>
    <scope>NUCLEOTIDE SEQUENCE [LARGE SCALE GENOMIC DNA]</scope>
    <source>
        <strain evidence="9 10">A4</strain>
    </source>
</reference>
<comment type="subcellular location">
    <subcellularLocation>
        <location evidence="1">Nucleus</location>
    </subcellularLocation>
</comment>
<dbReference type="VEuPathDB" id="FungiDB:RhiirA1_539928"/>
<proteinExistence type="inferred from homology"/>
<dbReference type="InterPro" id="IPR014801">
    <property type="entry name" value="Mediator_Med5_fun"/>
</dbReference>
<dbReference type="VEuPathDB" id="FungiDB:FUN_000504"/>
<dbReference type="Proteomes" id="UP000234323">
    <property type="component" value="Unassembled WGS sequence"/>
</dbReference>
<evidence type="ECO:0000313" key="9">
    <source>
        <dbReference type="EMBL" id="PKY42123.1"/>
    </source>
</evidence>
<keyword evidence="5" id="KW-0010">Activator</keyword>
<name>A0A2I1G667_9GLOM</name>
<evidence type="ECO:0000256" key="8">
    <source>
        <dbReference type="ARBA" id="ARBA00031256"/>
    </source>
</evidence>
<organism evidence="9 10">
    <name type="scientific">Rhizophagus irregularis</name>
    <dbReference type="NCBI Taxonomy" id="588596"/>
    <lineage>
        <taxon>Eukaryota</taxon>
        <taxon>Fungi</taxon>
        <taxon>Fungi incertae sedis</taxon>
        <taxon>Mucoromycota</taxon>
        <taxon>Glomeromycotina</taxon>
        <taxon>Glomeromycetes</taxon>
        <taxon>Glomerales</taxon>
        <taxon>Glomeraceae</taxon>
        <taxon>Rhizophagus</taxon>
    </lineage>
</organism>
<dbReference type="PANTHER" id="PTHR35784">
    <property type="entry name" value="MEDIATOR OF RNA POLYMERASE II TRANSCRIPTION SUBUNIT 5"/>
    <property type="match status" value="1"/>
</dbReference>
<keyword evidence="4" id="KW-0805">Transcription regulation</keyword>
<dbReference type="GO" id="GO:0003712">
    <property type="term" value="F:transcription coregulator activity"/>
    <property type="evidence" value="ECO:0007669"/>
    <property type="project" value="InterPro"/>
</dbReference>
<evidence type="ECO:0000256" key="7">
    <source>
        <dbReference type="ARBA" id="ARBA00023242"/>
    </source>
</evidence>
<evidence type="ECO:0000256" key="3">
    <source>
        <dbReference type="ARBA" id="ARBA00020628"/>
    </source>
</evidence>
<gene>
    <name evidence="9" type="ORF">RhiirA4_441767</name>
</gene>
<evidence type="ECO:0000313" key="10">
    <source>
        <dbReference type="Proteomes" id="UP000234323"/>
    </source>
</evidence>
<protein>
    <recommendedName>
        <fullName evidence="3">Mediator of RNA polymerase II transcription subunit 5</fullName>
    </recommendedName>
    <alternativeName>
        <fullName evidence="8">Mediator complex subunit 5</fullName>
    </alternativeName>
</protein>
<keyword evidence="10" id="KW-1185">Reference proteome</keyword>
<comment type="caution">
    <text evidence="9">The sequence shown here is derived from an EMBL/GenBank/DDBJ whole genome shotgun (WGS) entry which is preliminary data.</text>
</comment>
<dbReference type="PANTHER" id="PTHR35784:SF1">
    <property type="entry name" value="MEDIATOR OF RNA POLYMERASE II TRANSCRIPTION SUBUNIT 5"/>
    <property type="match status" value="1"/>
</dbReference>
<evidence type="ECO:0000256" key="5">
    <source>
        <dbReference type="ARBA" id="ARBA00023159"/>
    </source>
</evidence>
<dbReference type="AlphaFoldDB" id="A0A2I1G667"/>